<dbReference type="OrthoDB" id="9788127at2"/>
<dbReference type="InterPro" id="IPR042184">
    <property type="entry name" value="YqeY/Aim41_N"/>
</dbReference>
<dbReference type="InterPro" id="IPR003789">
    <property type="entry name" value="Asn/Gln_tRNA_amidoTrase-B-like"/>
</dbReference>
<dbReference type="STRING" id="206665.SAMN04488516_11622"/>
<proteinExistence type="predicted"/>
<dbReference type="Proteomes" id="UP000199602">
    <property type="component" value="Unassembled WGS sequence"/>
</dbReference>
<dbReference type="Gene3D" id="1.10.1510.10">
    <property type="entry name" value="Uncharacterised protein YqeY/AIM41 PF09424, N-terminal domain"/>
    <property type="match status" value="1"/>
</dbReference>
<name>A0A1H0G2W1_9BACT</name>
<dbReference type="Pfam" id="PF09424">
    <property type="entry name" value="YqeY"/>
    <property type="match status" value="1"/>
</dbReference>
<dbReference type="RefSeq" id="WP_092066434.1">
    <property type="nucleotide sequence ID" value="NZ_FNIN01000016.1"/>
</dbReference>
<dbReference type="GO" id="GO:0016884">
    <property type="term" value="F:carbon-nitrogen ligase activity, with glutamine as amido-N-donor"/>
    <property type="evidence" value="ECO:0007669"/>
    <property type="project" value="InterPro"/>
</dbReference>
<evidence type="ECO:0000313" key="2">
    <source>
        <dbReference type="Proteomes" id="UP000199602"/>
    </source>
</evidence>
<accession>A0A1H0G2W1</accession>
<dbReference type="Gene3D" id="1.10.10.410">
    <property type="match status" value="1"/>
</dbReference>
<gene>
    <name evidence="1" type="ORF">SAMN04488516_11622</name>
</gene>
<dbReference type="PANTHER" id="PTHR28055:SF1">
    <property type="entry name" value="ALTERED INHERITANCE OF MITOCHONDRIA PROTEIN 41, MITOCHONDRIAL"/>
    <property type="match status" value="1"/>
</dbReference>
<keyword evidence="2" id="KW-1185">Reference proteome</keyword>
<dbReference type="SUPFAM" id="SSF89095">
    <property type="entry name" value="GatB/YqeY motif"/>
    <property type="match status" value="1"/>
</dbReference>
<sequence>MSLQEQLEKDFLFAFKAKDKVKTAVLRMVKTAVKNKQVELGRPLNDNEVLAVLIKEAKQREDSISQFRKGGREDLALKEEQELEVLQRYLPKQLSLEEVEKEVDVAIEKLGVSSLKEMGKVMSYLMQKYTGQIDGKKLNQIVRQKLSS</sequence>
<evidence type="ECO:0000313" key="1">
    <source>
        <dbReference type="EMBL" id="SDO01202.1"/>
    </source>
</evidence>
<dbReference type="AlphaFoldDB" id="A0A1H0G2W1"/>
<dbReference type="InterPro" id="IPR019004">
    <property type="entry name" value="YqeY/Aim41"/>
</dbReference>
<protein>
    <recommendedName>
        <fullName evidence="3">GatB/YqeY domain-containing protein</fullName>
    </recommendedName>
</protein>
<organism evidence="1 2">
    <name type="scientific">Desulfonauticus submarinus</name>
    <dbReference type="NCBI Taxonomy" id="206665"/>
    <lineage>
        <taxon>Bacteria</taxon>
        <taxon>Pseudomonadati</taxon>
        <taxon>Thermodesulfobacteriota</taxon>
        <taxon>Desulfovibrionia</taxon>
        <taxon>Desulfovibrionales</taxon>
        <taxon>Desulfonauticaceae</taxon>
        <taxon>Desulfonauticus</taxon>
    </lineage>
</organism>
<dbReference type="InterPro" id="IPR023168">
    <property type="entry name" value="GatB_Yqey_C_2"/>
</dbReference>
<dbReference type="PANTHER" id="PTHR28055">
    <property type="entry name" value="ALTERED INHERITANCE OF MITOCHONDRIA PROTEIN 41, MITOCHONDRIAL"/>
    <property type="match status" value="1"/>
</dbReference>
<evidence type="ECO:0008006" key="3">
    <source>
        <dbReference type="Google" id="ProtNLM"/>
    </source>
</evidence>
<reference evidence="1 2" key="1">
    <citation type="submission" date="2016-10" db="EMBL/GenBank/DDBJ databases">
        <authorList>
            <person name="de Groot N.N."/>
        </authorList>
    </citation>
    <scope>NUCLEOTIDE SEQUENCE [LARGE SCALE GENOMIC DNA]</scope>
    <source>
        <strain evidence="1 2">DSM 15269</strain>
    </source>
</reference>
<dbReference type="EMBL" id="FNIN01000016">
    <property type="protein sequence ID" value="SDO01202.1"/>
    <property type="molecule type" value="Genomic_DNA"/>
</dbReference>